<reference evidence="1" key="3">
    <citation type="submission" date="2025-09" db="UniProtKB">
        <authorList>
            <consortium name="Ensembl"/>
        </authorList>
    </citation>
    <scope>IDENTIFICATION</scope>
</reference>
<dbReference type="Ensembl" id="ENSCMUT00000000083.2">
    <property type="protein sequence ID" value="ENSCMUP00000000075.1"/>
    <property type="gene ID" value="ENSCMUG00000000064.2"/>
</dbReference>
<dbReference type="AlphaFoldDB" id="A0A8C3D2N5"/>
<protein>
    <submittedName>
        <fullName evidence="1">Uncharacterized protein</fullName>
    </submittedName>
</protein>
<reference evidence="1" key="2">
    <citation type="submission" date="2025-08" db="UniProtKB">
        <authorList>
            <consortium name="Ensembl"/>
        </authorList>
    </citation>
    <scope>IDENTIFICATION</scope>
</reference>
<proteinExistence type="predicted"/>
<organism evidence="1 2">
    <name type="scientific">Corvus moneduloides</name>
    <name type="common">New Caledonian crow</name>
    <dbReference type="NCBI Taxonomy" id="1196302"/>
    <lineage>
        <taxon>Eukaryota</taxon>
        <taxon>Metazoa</taxon>
        <taxon>Chordata</taxon>
        <taxon>Craniata</taxon>
        <taxon>Vertebrata</taxon>
        <taxon>Euteleostomi</taxon>
        <taxon>Archelosauria</taxon>
        <taxon>Archosauria</taxon>
        <taxon>Dinosauria</taxon>
        <taxon>Saurischia</taxon>
        <taxon>Theropoda</taxon>
        <taxon>Coelurosauria</taxon>
        <taxon>Aves</taxon>
        <taxon>Neognathae</taxon>
        <taxon>Neoaves</taxon>
        <taxon>Telluraves</taxon>
        <taxon>Australaves</taxon>
        <taxon>Passeriformes</taxon>
        <taxon>Corvoidea</taxon>
        <taxon>Corvidae</taxon>
        <taxon>Corvus</taxon>
    </lineage>
</organism>
<evidence type="ECO:0000313" key="2">
    <source>
        <dbReference type="Proteomes" id="UP000694553"/>
    </source>
</evidence>
<keyword evidence="2" id="KW-1185">Reference proteome</keyword>
<name>A0A8C3D2N5_CORMO</name>
<reference evidence="2" key="1">
    <citation type="submission" date="2019-10" db="EMBL/GenBank/DDBJ databases">
        <title>Corvus moneduloides (New Caledonian crow) genome, bCorMon1, primary haplotype.</title>
        <authorList>
            <person name="Rutz C."/>
            <person name="Fungtammasan C."/>
            <person name="Mountcastle J."/>
            <person name="Formenti G."/>
            <person name="Chow W."/>
            <person name="Howe K."/>
            <person name="Steele M.P."/>
            <person name="Fernandes J."/>
            <person name="Gilbert M.T.P."/>
            <person name="Fedrigo O."/>
            <person name="Jarvis E.D."/>
            <person name="Gemmell N."/>
        </authorList>
    </citation>
    <scope>NUCLEOTIDE SEQUENCE [LARGE SCALE GENOMIC DNA]</scope>
</reference>
<dbReference type="Proteomes" id="UP000694553">
    <property type="component" value="Unassembled WGS sequence"/>
</dbReference>
<accession>A0A8C3D2N5</accession>
<sequence>GDTGRAKRRLLTAIALVTKAVSMGVPSLPVSSQLCGCECRWLQSHLVSSYLPVLALPCPFVCTMCGDQIATCKIHAQMLLWITGVEVGLCRKSYVWVHMDMKWIGLQHVLLFSAELHFQVLVLFFPSSSDGVYIFTVEGPICWLNLSSGKVCCCLPGLVFWTL</sequence>
<evidence type="ECO:0000313" key="1">
    <source>
        <dbReference type="Ensembl" id="ENSCMUP00000000075.1"/>
    </source>
</evidence>